<evidence type="ECO:0000313" key="3">
    <source>
        <dbReference type="EMBL" id="QNM05588.1"/>
    </source>
</evidence>
<dbReference type="AlphaFoldDB" id="A0A7G9G456"/>
<evidence type="ECO:0000259" key="2">
    <source>
        <dbReference type="Pfam" id="PF13556"/>
    </source>
</evidence>
<dbReference type="InterPro" id="IPR042070">
    <property type="entry name" value="PucR_C-HTH_sf"/>
</dbReference>
<dbReference type="InterPro" id="IPR051448">
    <property type="entry name" value="CdaR-like_regulators"/>
</dbReference>
<dbReference type="Proteomes" id="UP000515823">
    <property type="component" value="Chromosome"/>
</dbReference>
<organism evidence="3 4">
    <name type="scientific">Qiania dongpingensis</name>
    <dbReference type="NCBI Taxonomy" id="2763669"/>
    <lineage>
        <taxon>Bacteria</taxon>
        <taxon>Bacillati</taxon>
        <taxon>Bacillota</taxon>
        <taxon>Clostridia</taxon>
        <taxon>Lachnospirales</taxon>
        <taxon>Lachnospiraceae</taxon>
        <taxon>Qiania</taxon>
    </lineage>
</organism>
<evidence type="ECO:0000259" key="1">
    <source>
        <dbReference type="Pfam" id="PF07905"/>
    </source>
</evidence>
<dbReference type="PANTHER" id="PTHR33744:SF1">
    <property type="entry name" value="DNA-BINDING TRANSCRIPTIONAL ACTIVATOR ADER"/>
    <property type="match status" value="1"/>
</dbReference>
<dbReference type="RefSeq" id="WP_249302719.1">
    <property type="nucleotide sequence ID" value="NZ_CP060634.1"/>
</dbReference>
<dbReference type="Pfam" id="PF13556">
    <property type="entry name" value="HTH_30"/>
    <property type="match status" value="1"/>
</dbReference>
<proteinExistence type="predicted"/>
<sequence length="391" mass="45969">MPITVKEIMQLPEFRNFTLIAGRNGERKEVTNIGILDYEYANEDPKLEKMWAFGENSFVIASMLFAKDHPERILPCIKGLVRDKVAALAIKTIYYNTLPKEALDYANEWDLPIYTFGRDDAYFQDIAILIKEKMAEKDDTELLEQKLSLFLNGNLSMANRREMLQEIFYHLDYKNYLAVYCNAKGIAWTLYYAKNLKKLQGRLDSRDSIFRYQNGYLIILDMAEPCRSGDTGTVVLRVLSLRQEDYFIGIGNLHNSMDDMNLAIQEALYASQYSRFTDGRPVCFSKIGIYQILLPYCRNHWMEQYCRSILDPILEFDRQYDGELFQTAELYVKFDGDVEVVGRKLHLHKNTIRYRMNRVRDIIGANDRFYEQLLIAFWTWEIQKDMSQKNL</sequence>
<accession>A0A7G9G456</accession>
<dbReference type="InterPro" id="IPR025736">
    <property type="entry name" value="PucR_C-HTH_dom"/>
</dbReference>
<feature type="domain" description="Purine catabolism PurC-like" evidence="1">
    <location>
        <begin position="7"/>
        <end position="126"/>
    </location>
</feature>
<dbReference type="KEGG" id="qdo:H9Q78_14360"/>
<keyword evidence="4" id="KW-1185">Reference proteome</keyword>
<dbReference type="Gene3D" id="1.10.10.2840">
    <property type="entry name" value="PucR C-terminal helix-turn-helix domain"/>
    <property type="match status" value="1"/>
</dbReference>
<gene>
    <name evidence="3" type="ORF">H9Q78_14360</name>
</gene>
<protein>
    <submittedName>
        <fullName evidence="3">PucR family transcriptional regulator</fullName>
    </submittedName>
</protein>
<name>A0A7G9G456_9FIRM</name>
<evidence type="ECO:0000313" key="4">
    <source>
        <dbReference type="Proteomes" id="UP000515823"/>
    </source>
</evidence>
<dbReference type="EMBL" id="CP060634">
    <property type="protein sequence ID" value="QNM05588.1"/>
    <property type="molecule type" value="Genomic_DNA"/>
</dbReference>
<dbReference type="InterPro" id="IPR012914">
    <property type="entry name" value="PucR_dom"/>
</dbReference>
<reference evidence="3 4" key="1">
    <citation type="submission" date="2020-08" db="EMBL/GenBank/DDBJ databases">
        <authorList>
            <person name="Liu C."/>
            <person name="Sun Q."/>
        </authorList>
    </citation>
    <scope>NUCLEOTIDE SEQUENCE [LARGE SCALE GENOMIC DNA]</scope>
    <source>
        <strain evidence="3 4">NSJ-38</strain>
    </source>
</reference>
<feature type="domain" description="PucR C-terminal helix-turn-helix" evidence="2">
    <location>
        <begin position="324"/>
        <end position="366"/>
    </location>
</feature>
<dbReference type="Pfam" id="PF07905">
    <property type="entry name" value="PucR"/>
    <property type="match status" value="1"/>
</dbReference>
<dbReference type="PANTHER" id="PTHR33744">
    <property type="entry name" value="CARBOHYDRATE DIACID REGULATOR"/>
    <property type="match status" value="1"/>
</dbReference>